<gene>
    <name evidence="2" type="ORF">DM860_014808</name>
</gene>
<proteinExistence type="predicted"/>
<sequence>MDGKKFFCEVRLDRKQFPGKSKQTYTINGVCENAKVSQSVGVPRNDEGTSAGRSSIIRTLTFDDAFEEHEGILNPAIEERSGGNDEGTSIEGSIIRTLSFDGAIEQREGIINPALEEGSPQETPSKKHKNDTIII</sequence>
<evidence type="ECO:0000313" key="2">
    <source>
        <dbReference type="EMBL" id="RAL38982.1"/>
    </source>
</evidence>
<reference evidence="2 3" key="1">
    <citation type="submission" date="2018-06" db="EMBL/GenBank/DDBJ databases">
        <title>The Genome of Cuscuta australis (Dodder) Provides Insight into the Evolution of Plant Parasitism.</title>
        <authorList>
            <person name="Liu H."/>
        </authorList>
    </citation>
    <scope>NUCLEOTIDE SEQUENCE [LARGE SCALE GENOMIC DNA]</scope>
    <source>
        <strain evidence="3">cv. Yunnan</strain>
        <tissue evidence="2">Vines</tissue>
    </source>
</reference>
<dbReference type="AlphaFoldDB" id="A0A328CZS8"/>
<evidence type="ECO:0000313" key="3">
    <source>
        <dbReference type="Proteomes" id="UP000249390"/>
    </source>
</evidence>
<keyword evidence="3" id="KW-1185">Reference proteome</keyword>
<name>A0A328CZS8_9ASTE</name>
<dbReference type="EMBL" id="NQVE01000204">
    <property type="protein sequence ID" value="RAL38982.1"/>
    <property type="molecule type" value="Genomic_DNA"/>
</dbReference>
<feature type="region of interest" description="Disordered" evidence="1">
    <location>
        <begin position="115"/>
        <end position="135"/>
    </location>
</feature>
<protein>
    <submittedName>
        <fullName evidence="2">Uncharacterized protein</fullName>
    </submittedName>
</protein>
<accession>A0A328CZS8</accession>
<comment type="caution">
    <text evidence="2">The sequence shown here is derived from an EMBL/GenBank/DDBJ whole genome shotgun (WGS) entry which is preliminary data.</text>
</comment>
<evidence type="ECO:0000256" key="1">
    <source>
        <dbReference type="SAM" id="MobiDB-lite"/>
    </source>
</evidence>
<organism evidence="2 3">
    <name type="scientific">Cuscuta australis</name>
    <dbReference type="NCBI Taxonomy" id="267555"/>
    <lineage>
        <taxon>Eukaryota</taxon>
        <taxon>Viridiplantae</taxon>
        <taxon>Streptophyta</taxon>
        <taxon>Embryophyta</taxon>
        <taxon>Tracheophyta</taxon>
        <taxon>Spermatophyta</taxon>
        <taxon>Magnoliopsida</taxon>
        <taxon>eudicotyledons</taxon>
        <taxon>Gunneridae</taxon>
        <taxon>Pentapetalae</taxon>
        <taxon>asterids</taxon>
        <taxon>lamiids</taxon>
        <taxon>Solanales</taxon>
        <taxon>Convolvulaceae</taxon>
        <taxon>Cuscuteae</taxon>
        <taxon>Cuscuta</taxon>
        <taxon>Cuscuta subgen. Grammica</taxon>
        <taxon>Cuscuta sect. Cleistogrammica</taxon>
    </lineage>
</organism>
<dbReference type="Proteomes" id="UP000249390">
    <property type="component" value="Unassembled WGS sequence"/>
</dbReference>